<evidence type="ECO:0000256" key="3">
    <source>
        <dbReference type="ARBA" id="ARBA00022833"/>
    </source>
</evidence>
<feature type="compositionally biased region" description="Polar residues" evidence="4">
    <location>
        <begin position="418"/>
        <end position="453"/>
    </location>
</feature>
<dbReference type="InterPro" id="IPR019787">
    <property type="entry name" value="Znf_PHD-finger"/>
</dbReference>
<dbReference type="GO" id="GO:0033698">
    <property type="term" value="C:Rpd3L complex"/>
    <property type="evidence" value="ECO:0007669"/>
    <property type="project" value="TreeGrafter"/>
</dbReference>
<comment type="caution">
    <text evidence="6">The sequence shown here is derived from an EMBL/GenBank/DDBJ whole genome shotgun (WGS) entry which is preliminary data.</text>
</comment>
<evidence type="ECO:0000313" key="6">
    <source>
        <dbReference type="EMBL" id="KAF1848635.1"/>
    </source>
</evidence>
<dbReference type="AlphaFoldDB" id="A0A9P4GP83"/>
<dbReference type="InterPro" id="IPR013083">
    <property type="entry name" value="Znf_RING/FYVE/PHD"/>
</dbReference>
<dbReference type="InterPro" id="IPR011011">
    <property type="entry name" value="Znf_FYVE_PHD"/>
</dbReference>
<proteinExistence type="predicted"/>
<evidence type="ECO:0000256" key="2">
    <source>
        <dbReference type="ARBA" id="ARBA00022771"/>
    </source>
</evidence>
<feature type="domain" description="Zinc finger PHD-type" evidence="5">
    <location>
        <begin position="108"/>
        <end position="177"/>
    </location>
</feature>
<dbReference type="PANTHER" id="PTHR47793:SF1">
    <property type="entry name" value="HISTONE DEACETYLASE COMPLEX SUBUNIT CTI6"/>
    <property type="match status" value="1"/>
</dbReference>
<dbReference type="InterPro" id="IPR019786">
    <property type="entry name" value="Zinc_finger_PHD-type_CS"/>
</dbReference>
<dbReference type="PROSITE" id="PS01359">
    <property type="entry name" value="ZF_PHD_1"/>
    <property type="match status" value="1"/>
</dbReference>
<evidence type="ECO:0000259" key="5">
    <source>
        <dbReference type="SMART" id="SM00249"/>
    </source>
</evidence>
<feature type="compositionally biased region" description="Acidic residues" evidence="4">
    <location>
        <begin position="83"/>
        <end position="105"/>
    </location>
</feature>
<accession>A0A9P4GP83</accession>
<sequence length="565" mass="62443">MSPRRSSRARTTQPPPSVATVHSGSSSSVSSARADRAPRVNQNQSPPHKSLTPHSLSSEEPEELPRGSQAEPPLTRRRTREQDNDEDESAKLDDELDDDMAEEDEVTRCVCGFQDYPGPPSDVGKSGSALTDPDVQGDDLGGLFIQCDICKVWQHGGCVGIMDEPASTEEYFCEECRKDLHKVMKSPKGQRYSRYLPIYEQQHGKHRKSSVSKDTERHSSRDKDREARASVDSFGKRRSTMNSRAAYDEDEVLKKVLEESKHDGAPPSESGNRKKRSRDDSEETKPEVKRQRTSSRSPSNSPVLESEDDSTKASAPKQKPRGAAARSQREKELREKEREQERTEASNRRKGRAERRKADELAGIEPEPEPTPAEEPAMPPAASESAPPDTPITDFKPAPAPRRGGRPPQKSRGRLGRNQYSRDTVPATNGTSPQNDTGHSPQASATNGASNGHDSSDGTAGHKPAKPKTWRLQKLSWNDIRRPAGAMQSYIAQRQVEMAGEKHPSPAPAVQPATATTNGEPSQEGAKEEGTDIAKFKHLSTTQMMDYLSRDLVHWQQMISEPTEK</sequence>
<keyword evidence="2" id="KW-0863">Zinc-finger</keyword>
<dbReference type="Pfam" id="PF00628">
    <property type="entry name" value="PHD"/>
    <property type="match status" value="1"/>
</dbReference>
<protein>
    <recommendedName>
        <fullName evidence="5">Zinc finger PHD-type domain-containing protein</fullName>
    </recommendedName>
</protein>
<keyword evidence="7" id="KW-1185">Reference proteome</keyword>
<dbReference type="EMBL" id="ML976615">
    <property type="protein sequence ID" value="KAF1848635.1"/>
    <property type="molecule type" value="Genomic_DNA"/>
</dbReference>
<name>A0A9P4GP83_9PLEO</name>
<feature type="compositionally biased region" description="Basic and acidic residues" evidence="4">
    <location>
        <begin position="327"/>
        <end position="347"/>
    </location>
</feature>
<feature type="compositionally biased region" description="Basic and acidic residues" evidence="4">
    <location>
        <begin position="277"/>
        <end position="290"/>
    </location>
</feature>
<evidence type="ECO:0000256" key="4">
    <source>
        <dbReference type="SAM" id="MobiDB-lite"/>
    </source>
</evidence>
<dbReference type="InterPro" id="IPR001965">
    <property type="entry name" value="Znf_PHD"/>
</dbReference>
<dbReference type="GO" id="GO:0061186">
    <property type="term" value="P:negative regulation of silent mating-type cassette heterochromatin formation"/>
    <property type="evidence" value="ECO:0007669"/>
    <property type="project" value="TreeGrafter"/>
</dbReference>
<feature type="region of interest" description="Disordered" evidence="4">
    <location>
        <begin position="198"/>
        <end position="476"/>
    </location>
</feature>
<dbReference type="Gene3D" id="3.30.40.10">
    <property type="entry name" value="Zinc/RING finger domain, C3HC4 (zinc finger)"/>
    <property type="match status" value="1"/>
</dbReference>
<feature type="compositionally biased region" description="Basic residues" evidence="4">
    <location>
        <begin position="403"/>
        <end position="415"/>
    </location>
</feature>
<dbReference type="GeneID" id="63845589"/>
<dbReference type="PANTHER" id="PTHR47793">
    <property type="entry name" value="HISTONE DEACETYLASE COMPLEX SUBUNIT CTI6"/>
    <property type="match status" value="1"/>
</dbReference>
<feature type="compositionally biased region" description="Basic and acidic residues" evidence="4">
    <location>
        <begin position="252"/>
        <end position="264"/>
    </location>
</feature>
<evidence type="ECO:0000256" key="1">
    <source>
        <dbReference type="ARBA" id="ARBA00022723"/>
    </source>
</evidence>
<dbReference type="SUPFAM" id="SSF57903">
    <property type="entry name" value="FYVE/PHD zinc finger"/>
    <property type="match status" value="1"/>
</dbReference>
<dbReference type="SMART" id="SM00249">
    <property type="entry name" value="PHD"/>
    <property type="match status" value="1"/>
</dbReference>
<feature type="compositionally biased region" description="Pro residues" evidence="4">
    <location>
        <begin position="369"/>
        <end position="379"/>
    </location>
</feature>
<dbReference type="GO" id="GO:0008270">
    <property type="term" value="F:zinc ion binding"/>
    <property type="evidence" value="ECO:0007669"/>
    <property type="project" value="UniProtKB-KW"/>
</dbReference>
<dbReference type="Proteomes" id="UP000800039">
    <property type="component" value="Unassembled WGS sequence"/>
</dbReference>
<feature type="compositionally biased region" description="Low complexity" evidence="4">
    <location>
        <begin position="508"/>
        <end position="517"/>
    </location>
</feature>
<organism evidence="6 7">
    <name type="scientific">Cucurbitaria berberidis CBS 394.84</name>
    <dbReference type="NCBI Taxonomy" id="1168544"/>
    <lineage>
        <taxon>Eukaryota</taxon>
        <taxon>Fungi</taxon>
        <taxon>Dikarya</taxon>
        <taxon>Ascomycota</taxon>
        <taxon>Pezizomycotina</taxon>
        <taxon>Dothideomycetes</taxon>
        <taxon>Pleosporomycetidae</taxon>
        <taxon>Pleosporales</taxon>
        <taxon>Pleosporineae</taxon>
        <taxon>Cucurbitariaceae</taxon>
        <taxon>Cucurbitaria</taxon>
    </lineage>
</organism>
<feature type="compositionally biased region" description="Basic and acidic residues" evidence="4">
    <location>
        <begin position="211"/>
        <end position="229"/>
    </location>
</feature>
<feature type="compositionally biased region" description="Polar residues" evidence="4">
    <location>
        <begin position="294"/>
        <end position="303"/>
    </location>
</feature>
<dbReference type="InterPro" id="IPR053051">
    <property type="entry name" value="HDAC_complex_subunit"/>
</dbReference>
<evidence type="ECO:0000313" key="7">
    <source>
        <dbReference type="Proteomes" id="UP000800039"/>
    </source>
</evidence>
<dbReference type="RefSeq" id="XP_040791198.1">
    <property type="nucleotide sequence ID" value="XM_040928336.1"/>
</dbReference>
<dbReference type="GO" id="GO:0070210">
    <property type="term" value="C:Rpd3L-Expanded complex"/>
    <property type="evidence" value="ECO:0007669"/>
    <property type="project" value="TreeGrafter"/>
</dbReference>
<keyword evidence="1" id="KW-0479">Metal-binding</keyword>
<feature type="compositionally biased region" description="Low complexity" evidence="4">
    <location>
        <begin position="18"/>
        <end position="32"/>
    </location>
</feature>
<dbReference type="GO" id="GO:0061188">
    <property type="term" value="P:negative regulation of rDNA heterochromatin formation"/>
    <property type="evidence" value="ECO:0007669"/>
    <property type="project" value="TreeGrafter"/>
</dbReference>
<reference evidence="6" key="1">
    <citation type="submission" date="2020-01" db="EMBL/GenBank/DDBJ databases">
        <authorList>
            <consortium name="DOE Joint Genome Institute"/>
            <person name="Haridas S."/>
            <person name="Albert R."/>
            <person name="Binder M."/>
            <person name="Bloem J."/>
            <person name="Labutti K."/>
            <person name="Salamov A."/>
            <person name="Andreopoulos B."/>
            <person name="Baker S.E."/>
            <person name="Barry K."/>
            <person name="Bills G."/>
            <person name="Bluhm B.H."/>
            <person name="Cannon C."/>
            <person name="Castanera R."/>
            <person name="Culley D.E."/>
            <person name="Daum C."/>
            <person name="Ezra D."/>
            <person name="Gonzalez J.B."/>
            <person name="Henrissat B."/>
            <person name="Kuo A."/>
            <person name="Liang C."/>
            <person name="Lipzen A."/>
            <person name="Lutzoni F."/>
            <person name="Magnuson J."/>
            <person name="Mondo S."/>
            <person name="Nolan M."/>
            <person name="Ohm R."/>
            <person name="Pangilinan J."/>
            <person name="Park H.-J."/>
            <person name="Ramirez L."/>
            <person name="Alfaro M."/>
            <person name="Sun H."/>
            <person name="Tritt A."/>
            <person name="Yoshinaga Y."/>
            <person name="Zwiers L.-H."/>
            <person name="Turgeon B.G."/>
            <person name="Goodwin S.B."/>
            <person name="Spatafora J.W."/>
            <person name="Crous P.W."/>
            <person name="Grigoriev I.V."/>
        </authorList>
    </citation>
    <scope>NUCLEOTIDE SEQUENCE</scope>
    <source>
        <strain evidence="6">CBS 394.84</strain>
    </source>
</reference>
<dbReference type="OrthoDB" id="418595at2759"/>
<feature type="region of interest" description="Disordered" evidence="4">
    <location>
        <begin position="1"/>
        <end position="133"/>
    </location>
</feature>
<keyword evidence="3" id="KW-0862">Zinc</keyword>
<gene>
    <name evidence="6" type="ORF">K460DRAFT_279538</name>
</gene>
<feature type="region of interest" description="Disordered" evidence="4">
    <location>
        <begin position="496"/>
        <end position="532"/>
    </location>
</feature>